<evidence type="ECO:0000256" key="1">
    <source>
        <dbReference type="SAM" id="MobiDB-lite"/>
    </source>
</evidence>
<proteinExistence type="predicted"/>
<organism evidence="2 3">
    <name type="scientific">Serendipita vermifera MAFF 305830</name>
    <dbReference type="NCBI Taxonomy" id="933852"/>
    <lineage>
        <taxon>Eukaryota</taxon>
        <taxon>Fungi</taxon>
        <taxon>Dikarya</taxon>
        <taxon>Basidiomycota</taxon>
        <taxon>Agaricomycotina</taxon>
        <taxon>Agaricomycetes</taxon>
        <taxon>Sebacinales</taxon>
        <taxon>Serendipitaceae</taxon>
        <taxon>Serendipita</taxon>
    </lineage>
</organism>
<accession>A0A0C2XHC4</accession>
<feature type="region of interest" description="Disordered" evidence="1">
    <location>
        <begin position="61"/>
        <end position="152"/>
    </location>
</feature>
<feature type="compositionally biased region" description="Basic and acidic residues" evidence="1">
    <location>
        <begin position="107"/>
        <end position="121"/>
    </location>
</feature>
<sequence>MILPQSPRRPIRVASDVKAELEMLLAQPIGVKGESELQMTMPRVAEPKNRRGRLRKSVHEAITTANEELTTETASVAPPPSKRAEAANSARLEAENEHLEGALSDEEMLKTRSPDDCELRKGVPCIPRESDDGAGGESKSGVVASAPERTRVPVVEGATRDPLETYQDREGGILFFKSEERTSQVELSHPNHPPSFETPLPYPIQTILSYHNHNFVLHQGDALSFTTTRARHRSSPYTLPRIQHLGTGPPFTKPQICDISYDTMKVAIARKSFYAEEGVKEAATHVADNPATRARLTNQDLKAFYKHTFMQNIPRKKILPAEVNAGGQVRNASQHANPASFTTVTPNQPQLDDEIFEHFIGLLNFTNINTVVLQEGLTPSSKPPTCNQSVVAQPTIQASRSSHIESKILEDTCGPISDEDNAMDDAAMGPHPPESTSEASSSTENRYWKASRTSNRYYYSHGLLF</sequence>
<name>A0A0C2XHC4_SERVB</name>
<feature type="compositionally biased region" description="Low complexity" evidence="1">
    <location>
        <begin position="434"/>
        <end position="444"/>
    </location>
</feature>
<evidence type="ECO:0000313" key="3">
    <source>
        <dbReference type="Proteomes" id="UP000054097"/>
    </source>
</evidence>
<reference evidence="2 3" key="1">
    <citation type="submission" date="2014-04" db="EMBL/GenBank/DDBJ databases">
        <authorList>
            <consortium name="DOE Joint Genome Institute"/>
            <person name="Kuo A."/>
            <person name="Zuccaro A."/>
            <person name="Kohler A."/>
            <person name="Nagy L.G."/>
            <person name="Floudas D."/>
            <person name="Copeland A."/>
            <person name="Barry K.W."/>
            <person name="Cichocki N."/>
            <person name="Veneault-Fourrey C."/>
            <person name="LaButti K."/>
            <person name="Lindquist E.A."/>
            <person name="Lipzen A."/>
            <person name="Lundell T."/>
            <person name="Morin E."/>
            <person name="Murat C."/>
            <person name="Sun H."/>
            <person name="Tunlid A."/>
            <person name="Henrissat B."/>
            <person name="Grigoriev I.V."/>
            <person name="Hibbett D.S."/>
            <person name="Martin F."/>
            <person name="Nordberg H.P."/>
            <person name="Cantor M.N."/>
            <person name="Hua S.X."/>
        </authorList>
    </citation>
    <scope>NUCLEOTIDE SEQUENCE [LARGE SCALE GENOMIC DNA]</scope>
    <source>
        <strain evidence="2 3">MAFF 305830</strain>
    </source>
</reference>
<feature type="region of interest" description="Disordered" evidence="1">
    <location>
        <begin position="416"/>
        <end position="446"/>
    </location>
</feature>
<dbReference type="HOGENOM" id="CLU_588152_0_0_1"/>
<dbReference type="AlphaFoldDB" id="A0A0C2XHC4"/>
<dbReference type="EMBL" id="KN824292">
    <property type="protein sequence ID" value="KIM28497.1"/>
    <property type="molecule type" value="Genomic_DNA"/>
</dbReference>
<gene>
    <name evidence="2" type="ORF">M408DRAFT_23554</name>
</gene>
<keyword evidence="3" id="KW-1185">Reference proteome</keyword>
<evidence type="ECO:0000313" key="2">
    <source>
        <dbReference type="EMBL" id="KIM28497.1"/>
    </source>
</evidence>
<protein>
    <submittedName>
        <fullName evidence="2">Uncharacterized protein</fullName>
    </submittedName>
</protein>
<feature type="compositionally biased region" description="Low complexity" evidence="1">
    <location>
        <begin position="61"/>
        <end position="74"/>
    </location>
</feature>
<dbReference type="Proteomes" id="UP000054097">
    <property type="component" value="Unassembled WGS sequence"/>
</dbReference>
<reference evidence="3" key="2">
    <citation type="submission" date="2015-01" db="EMBL/GenBank/DDBJ databases">
        <title>Evolutionary Origins and Diversification of the Mycorrhizal Mutualists.</title>
        <authorList>
            <consortium name="DOE Joint Genome Institute"/>
            <consortium name="Mycorrhizal Genomics Consortium"/>
            <person name="Kohler A."/>
            <person name="Kuo A."/>
            <person name="Nagy L.G."/>
            <person name="Floudas D."/>
            <person name="Copeland A."/>
            <person name="Barry K.W."/>
            <person name="Cichocki N."/>
            <person name="Veneault-Fourrey C."/>
            <person name="LaButti K."/>
            <person name="Lindquist E.A."/>
            <person name="Lipzen A."/>
            <person name="Lundell T."/>
            <person name="Morin E."/>
            <person name="Murat C."/>
            <person name="Riley R."/>
            <person name="Ohm R."/>
            <person name="Sun H."/>
            <person name="Tunlid A."/>
            <person name="Henrissat B."/>
            <person name="Grigoriev I.V."/>
            <person name="Hibbett D.S."/>
            <person name="Martin F."/>
        </authorList>
    </citation>
    <scope>NUCLEOTIDE SEQUENCE [LARGE SCALE GENOMIC DNA]</scope>
    <source>
        <strain evidence="3">MAFF 305830</strain>
    </source>
</reference>